<sequence length="107" mass="12863">MRRHYCRNLEGISHKRKIFPVVVKKPKGLLENPYFSCPVCGKLFRKEVYLKDHLNELKKNDSKHKLFFQNKIIFQNKFNGINKLKSEKNKFQDEPRFGRINIRASKK</sequence>
<organism evidence="2">
    <name type="scientific">marine sediment metagenome</name>
    <dbReference type="NCBI Taxonomy" id="412755"/>
    <lineage>
        <taxon>unclassified sequences</taxon>
        <taxon>metagenomes</taxon>
        <taxon>ecological metagenomes</taxon>
    </lineage>
</organism>
<dbReference type="EMBL" id="BARU01011858">
    <property type="protein sequence ID" value="GAH34023.1"/>
    <property type="molecule type" value="Genomic_DNA"/>
</dbReference>
<dbReference type="InterPro" id="IPR036236">
    <property type="entry name" value="Znf_C2H2_sf"/>
</dbReference>
<evidence type="ECO:0000259" key="1">
    <source>
        <dbReference type="PROSITE" id="PS50157"/>
    </source>
</evidence>
<dbReference type="Pfam" id="PF12874">
    <property type="entry name" value="zf-met"/>
    <property type="match status" value="1"/>
</dbReference>
<name>X1GM23_9ZZZZ</name>
<dbReference type="SUPFAM" id="SSF57667">
    <property type="entry name" value="beta-beta-alpha zinc fingers"/>
    <property type="match status" value="1"/>
</dbReference>
<feature type="domain" description="C2H2-type" evidence="1">
    <location>
        <begin position="35"/>
        <end position="63"/>
    </location>
</feature>
<comment type="caution">
    <text evidence="2">The sequence shown here is derived from an EMBL/GenBank/DDBJ whole genome shotgun (WGS) entry which is preliminary data.</text>
</comment>
<proteinExistence type="predicted"/>
<gene>
    <name evidence="2" type="ORF">S03H2_22116</name>
</gene>
<dbReference type="PROSITE" id="PS50157">
    <property type="entry name" value="ZINC_FINGER_C2H2_2"/>
    <property type="match status" value="1"/>
</dbReference>
<evidence type="ECO:0000313" key="2">
    <source>
        <dbReference type="EMBL" id="GAH34023.1"/>
    </source>
</evidence>
<protein>
    <recommendedName>
        <fullName evidence="1">C2H2-type domain-containing protein</fullName>
    </recommendedName>
</protein>
<reference evidence="2" key="1">
    <citation type="journal article" date="2014" name="Front. Microbiol.">
        <title>High frequency of phylogenetically diverse reductive dehalogenase-homologous genes in deep subseafloor sedimentary metagenomes.</title>
        <authorList>
            <person name="Kawai M."/>
            <person name="Futagami T."/>
            <person name="Toyoda A."/>
            <person name="Takaki Y."/>
            <person name="Nishi S."/>
            <person name="Hori S."/>
            <person name="Arai W."/>
            <person name="Tsubouchi T."/>
            <person name="Morono Y."/>
            <person name="Uchiyama I."/>
            <person name="Ito T."/>
            <person name="Fujiyama A."/>
            <person name="Inagaki F."/>
            <person name="Takami H."/>
        </authorList>
    </citation>
    <scope>NUCLEOTIDE SEQUENCE</scope>
    <source>
        <strain evidence="2">Expedition CK06-06</strain>
    </source>
</reference>
<dbReference type="InterPro" id="IPR013087">
    <property type="entry name" value="Znf_C2H2_type"/>
</dbReference>
<dbReference type="AlphaFoldDB" id="X1GM23"/>
<accession>X1GM23</accession>